<reference evidence="1" key="1">
    <citation type="journal article" date="2021" name="Nat. Commun.">
        <title>Genetic determinants of endophytism in the Arabidopsis root mycobiome.</title>
        <authorList>
            <person name="Mesny F."/>
            <person name="Miyauchi S."/>
            <person name="Thiergart T."/>
            <person name="Pickel B."/>
            <person name="Atanasova L."/>
            <person name="Karlsson M."/>
            <person name="Huettel B."/>
            <person name="Barry K.W."/>
            <person name="Haridas S."/>
            <person name="Chen C."/>
            <person name="Bauer D."/>
            <person name="Andreopoulos W."/>
            <person name="Pangilinan J."/>
            <person name="LaButti K."/>
            <person name="Riley R."/>
            <person name="Lipzen A."/>
            <person name="Clum A."/>
            <person name="Drula E."/>
            <person name="Henrissat B."/>
            <person name="Kohler A."/>
            <person name="Grigoriev I.V."/>
            <person name="Martin F.M."/>
            <person name="Hacquard S."/>
        </authorList>
    </citation>
    <scope>NUCLEOTIDE SEQUENCE</scope>
    <source>
        <strain evidence="1">MPI-CAGE-AT-0016</strain>
    </source>
</reference>
<dbReference type="AlphaFoldDB" id="A0A8K0T6D3"/>
<proteinExistence type="predicted"/>
<gene>
    <name evidence="1" type="ORF">B0T11DRAFT_290077</name>
</gene>
<organism evidence="1 2">
    <name type="scientific">Plectosphaerella cucumerina</name>
    <dbReference type="NCBI Taxonomy" id="40658"/>
    <lineage>
        <taxon>Eukaryota</taxon>
        <taxon>Fungi</taxon>
        <taxon>Dikarya</taxon>
        <taxon>Ascomycota</taxon>
        <taxon>Pezizomycotina</taxon>
        <taxon>Sordariomycetes</taxon>
        <taxon>Hypocreomycetidae</taxon>
        <taxon>Glomerellales</taxon>
        <taxon>Plectosphaerellaceae</taxon>
        <taxon>Plectosphaerella</taxon>
    </lineage>
</organism>
<protein>
    <submittedName>
        <fullName evidence="1">Uncharacterized protein</fullName>
    </submittedName>
</protein>
<dbReference type="Proteomes" id="UP000813385">
    <property type="component" value="Unassembled WGS sequence"/>
</dbReference>
<evidence type="ECO:0000313" key="1">
    <source>
        <dbReference type="EMBL" id="KAH7349884.1"/>
    </source>
</evidence>
<dbReference type="EMBL" id="JAGPXD010000006">
    <property type="protein sequence ID" value="KAH7349884.1"/>
    <property type="molecule type" value="Genomic_DNA"/>
</dbReference>
<evidence type="ECO:0000313" key="2">
    <source>
        <dbReference type="Proteomes" id="UP000813385"/>
    </source>
</evidence>
<accession>A0A8K0T6D3</accession>
<keyword evidence="2" id="KW-1185">Reference proteome</keyword>
<comment type="caution">
    <text evidence="1">The sequence shown here is derived from an EMBL/GenBank/DDBJ whole genome shotgun (WGS) entry which is preliminary data.</text>
</comment>
<name>A0A8K0T6D3_9PEZI</name>
<sequence>MVSVQVAVATYVPTSCHTTARLGRMSCIPDVPSFSIQSSHAVLGATTHTRITQLVVEDEAFHARSPVQHRRRPLGRGLPVALPRDPATLRVGSPNARQHRHLIVARSRAWKPESRLRMLTMMRALLASCQPCSTTGREPVSTSQSNACQWHCSSGTQKCHPAVLTAGGMWSLRAGLVVPRHSLPSPETHAVAYELISGSSRTGRKHGQRLTHGCYRNLSVYGGPGCFPRQQNR</sequence>